<dbReference type="SUPFAM" id="SSF50129">
    <property type="entry name" value="GroES-like"/>
    <property type="match status" value="1"/>
</dbReference>
<dbReference type="AlphaFoldDB" id="A0A0F3NQC1"/>
<dbReference type="SUPFAM" id="SSF51735">
    <property type="entry name" value="NAD(P)-binding Rossmann-fold domains"/>
    <property type="match status" value="1"/>
</dbReference>
<dbReference type="Proteomes" id="UP000033562">
    <property type="component" value="Unassembled WGS sequence"/>
</dbReference>
<dbReference type="EMBL" id="LANX01000001">
    <property type="protein sequence ID" value="KJV69079.1"/>
    <property type="molecule type" value="Genomic_DNA"/>
</dbReference>
<gene>
    <name evidence="4" type="ORF">NLO413_0455</name>
</gene>
<accession>A0A0F3NQC1</accession>
<evidence type="ECO:0000313" key="5">
    <source>
        <dbReference type="Proteomes" id="UP000033562"/>
    </source>
</evidence>
<keyword evidence="1" id="KW-0521">NADP</keyword>
<dbReference type="InterPro" id="IPR013154">
    <property type="entry name" value="ADH-like_N"/>
</dbReference>
<feature type="domain" description="Enoyl reductase (ER)" evidence="3">
    <location>
        <begin position="11"/>
        <end position="322"/>
    </location>
</feature>
<dbReference type="GO" id="GO:0005829">
    <property type="term" value="C:cytosol"/>
    <property type="evidence" value="ECO:0007669"/>
    <property type="project" value="TreeGrafter"/>
</dbReference>
<keyword evidence="5" id="KW-1185">Reference proteome</keyword>
<evidence type="ECO:0000259" key="3">
    <source>
        <dbReference type="SMART" id="SM00829"/>
    </source>
</evidence>
<dbReference type="GO" id="GO:0070402">
    <property type="term" value="F:NADPH binding"/>
    <property type="evidence" value="ECO:0007669"/>
    <property type="project" value="TreeGrafter"/>
</dbReference>
<dbReference type="Gene3D" id="3.90.180.10">
    <property type="entry name" value="Medium-chain alcohol dehydrogenases, catalytic domain"/>
    <property type="match status" value="1"/>
</dbReference>
<dbReference type="InterPro" id="IPR011032">
    <property type="entry name" value="GroES-like_sf"/>
</dbReference>
<dbReference type="InterPro" id="IPR013149">
    <property type="entry name" value="ADH-like_C"/>
</dbReference>
<sequence>MVKAIIINKVGGPDVLKYTNVNVKDPAEYEVLVRHTAIGLNRYDVEYRSGIRKNKNLPTILGVEAVGVVEKLGSATEALSVGDRVGYCTVHGGAYSEIRVINQKYLFKIHDSITDEVAAAVLLKGMTAHYLIHRVYDVRPKTFALVYGMTGGISQILCQWAVYKGCQVIGAVSSDYHIDMARKYGCSHVINYNNDDFVNRVMDITKGAGVNVAYDPIGLITHKKAFESLCVFGLYVSYGQISGPISNISIAMLSSRSLFVSSPIIHHYKRSRLELGLSAIEIFEMIKRGYINVSVNKMYKFNEMGKAHKDLEDRKLTGSNVIIF</sequence>
<dbReference type="PATRIC" id="fig|1359163.3.peg.444"/>
<dbReference type="Pfam" id="PF08240">
    <property type="entry name" value="ADH_N"/>
    <property type="match status" value="1"/>
</dbReference>
<dbReference type="PANTHER" id="PTHR48106:SF13">
    <property type="entry name" value="QUINONE OXIDOREDUCTASE-RELATED"/>
    <property type="match status" value="1"/>
</dbReference>
<name>A0A0F3NQC1_9RICK</name>
<keyword evidence="2" id="KW-0560">Oxidoreductase</keyword>
<evidence type="ECO:0000256" key="1">
    <source>
        <dbReference type="ARBA" id="ARBA00022857"/>
    </source>
</evidence>
<dbReference type="GO" id="GO:0035925">
    <property type="term" value="F:mRNA 3'-UTR AU-rich region binding"/>
    <property type="evidence" value="ECO:0007669"/>
    <property type="project" value="TreeGrafter"/>
</dbReference>
<reference evidence="4 5" key="1">
    <citation type="submission" date="2015-02" db="EMBL/GenBank/DDBJ databases">
        <title>Genome Sequencing of Rickettsiales.</title>
        <authorList>
            <person name="Daugherty S.C."/>
            <person name="Su Q."/>
            <person name="Abolude K."/>
            <person name="Beier-Sexton M."/>
            <person name="Carlyon J.A."/>
            <person name="Carter R."/>
            <person name="Day N.P."/>
            <person name="Dumler S.J."/>
            <person name="Dyachenko V."/>
            <person name="Godinez A."/>
            <person name="Kurtti T.J."/>
            <person name="Lichay M."/>
            <person name="Mullins K.E."/>
            <person name="Ott S."/>
            <person name="Pappas-Brown V."/>
            <person name="Paris D.H."/>
            <person name="Patel P."/>
            <person name="Richards A.L."/>
            <person name="Sadzewicz L."/>
            <person name="Sears K."/>
            <person name="Seidman D."/>
            <person name="Sengamalay N."/>
            <person name="Stenos J."/>
            <person name="Tallon L.J."/>
            <person name="Vincent G."/>
            <person name="Fraser C.M."/>
            <person name="Munderloh U."/>
            <person name="Dunning-Hotopp J.C."/>
        </authorList>
    </citation>
    <scope>NUCLEOTIDE SEQUENCE [LARGE SCALE GENOMIC DNA]</scope>
    <source>
        <strain evidence="4 5">RAC413</strain>
    </source>
</reference>
<dbReference type="InterPro" id="IPR047618">
    <property type="entry name" value="QOR-like"/>
</dbReference>
<dbReference type="GO" id="GO:0003960">
    <property type="term" value="F:quinone reductase (NADPH) activity"/>
    <property type="evidence" value="ECO:0007669"/>
    <property type="project" value="InterPro"/>
</dbReference>
<dbReference type="CDD" id="cd05286">
    <property type="entry name" value="QOR2"/>
    <property type="match status" value="1"/>
</dbReference>
<dbReference type="SMART" id="SM00829">
    <property type="entry name" value="PKS_ER"/>
    <property type="match status" value="1"/>
</dbReference>
<dbReference type="InterPro" id="IPR036291">
    <property type="entry name" value="NAD(P)-bd_dom_sf"/>
</dbReference>
<comment type="caution">
    <text evidence="4">The sequence shown here is derived from an EMBL/GenBank/DDBJ whole genome shotgun (WGS) entry which is preliminary data.</text>
</comment>
<evidence type="ECO:0000256" key="2">
    <source>
        <dbReference type="ARBA" id="ARBA00023002"/>
    </source>
</evidence>
<dbReference type="Pfam" id="PF00107">
    <property type="entry name" value="ADH_zinc_N"/>
    <property type="match status" value="1"/>
</dbReference>
<protein>
    <submittedName>
        <fullName evidence="4">Zinc-binding dehydrogenase family protein</fullName>
    </submittedName>
</protein>
<dbReference type="InterPro" id="IPR020843">
    <property type="entry name" value="ER"/>
</dbReference>
<dbReference type="OrthoDB" id="9805883at2"/>
<dbReference type="Gene3D" id="3.40.50.720">
    <property type="entry name" value="NAD(P)-binding Rossmann-like Domain"/>
    <property type="match status" value="1"/>
</dbReference>
<dbReference type="PANTHER" id="PTHR48106">
    <property type="entry name" value="QUINONE OXIDOREDUCTASE PIG3-RELATED"/>
    <property type="match status" value="1"/>
</dbReference>
<evidence type="ECO:0000313" key="4">
    <source>
        <dbReference type="EMBL" id="KJV69079.1"/>
    </source>
</evidence>
<organism evidence="4 5">
    <name type="scientific">Candidatus Neoehrlichia procyonis str. RAC413</name>
    <dbReference type="NCBI Taxonomy" id="1359163"/>
    <lineage>
        <taxon>Bacteria</taxon>
        <taxon>Pseudomonadati</taxon>
        <taxon>Pseudomonadota</taxon>
        <taxon>Alphaproteobacteria</taxon>
        <taxon>Rickettsiales</taxon>
        <taxon>Anaplasmataceae</taxon>
        <taxon>Candidatus Neoehrlichia</taxon>
    </lineage>
</organism>
<proteinExistence type="predicted"/>
<dbReference type="RefSeq" id="WP_045808878.1">
    <property type="nucleotide sequence ID" value="NZ_LANX01000001.1"/>
</dbReference>
<dbReference type="STRING" id="1359163.NLO413_0455"/>